<keyword evidence="4 6" id="KW-0694">RNA-binding</keyword>
<comment type="caution">
    <text evidence="9">The sequence shown here is derived from an EMBL/GenBank/DDBJ whole genome shotgun (WGS) entry which is preliminary data.</text>
</comment>
<dbReference type="InterPro" id="IPR000504">
    <property type="entry name" value="RRM_dom"/>
</dbReference>
<dbReference type="AlphaFoldDB" id="A0A8T2CL90"/>
<keyword evidence="5" id="KW-0238">DNA-binding</keyword>
<evidence type="ECO:0000256" key="5">
    <source>
        <dbReference type="ARBA" id="ARBA00023125"/>
    </source>
</evidence>
<dbReference type="GO" id="GO:0008270">
    <property type="term" value="F:zinc ion binding"/>
    <property type="evidence" value="ECO:0007669"/>
    <property type="project" value="UniProtKB-KW"/>
</dbReference>
<evidence type="ECO:0000256" key="4">
    <source>
        <dbReference type="ARBA" id="ARBA00022884"/>
    </source>
</evidence>
<feature type="region of interest" description="Disordered" evidence="7">
    <location>
        <begin position="376"/>
        <end position="421"/>
    </location>
</feature>
<evidence type="ECO:0000256" key="7">
    <source>
        <dbReference type="SAM" id="MobiDB-lite"/>
    </source>
</evidence>
<dbReference type="Proteomes" id="UP000694251">
    <property type="component" value="Chromosome 6"/>
</dbReference>
<dbReference type="GO" id="GO:0003723">
    <property type="term" value="F:RNA binding"/>
    <property type="evidence" value="ECO:0007669"/>
    <property type="project" value="UniProtKB-UniRule"/>
</dbReference>
<gene>
    <name evidence="9" type="ORF">ISN44_As06g043400</name>
</gene>
<dbReference type="PANTHER" id="PTHR24009:SF20">
    <property type="entry name" value="RNA-BINDING (RRM_RBD_RNP MOTIFS) FAMILY PROTEIN"/>
    <property type="match status" value="1"/>
</dbReference>
<evidence type="ECO:0000256" key="1">
    <source>
        <dbReference type="ARBA" id="ARBA00022723"/>
    </source>
</evidence>
<keyword evidence="2" id="KW-0863">Zinc-finger</keyword>
<evidence type="ECO:0000313" key="10">
    <source>
        <dbReference type="Proteomes" id="UP000694251"/>
    </source>
</evidence>
<feature type="compositionally biased region" description="Polar residues" evidence="7">
    <location>
        <begin position="407"/>
        <end position="421"/>
    </location>
</feature>
<evidence type="ECO:0000256" key="6">
    <source>
        <dbReference type="PROSITE-ProRule" id="PRU00176"/>
    </source>
</evidence>
<evidence type="ECO:0000256" key="3">
    <source>
        <dbReference type="ARBA" id="ARBA00022833"/>
    </source>
</evidence>
<dbReference type="InterPro" id="IPR056276">
    <property type="entry name" value="AtC3H46-like_PABC-like"/>
</dbReference>
<dbReference type="EMBL" id="JAEFBJ010000006">
    <property type="protein sequence ID" value="KAG7600217.1"/>
    <property type="molecule type" value="Genomic_DNA"/>
</dbReference>
<dbReference type="PANTHER" id="PTHR24009">
    <property type="entry name" value="RNA-BINDING (RRM/RBD/RNP MOTIFS)"/>
    <property type="match status" value="1"/>
</dbReference>
<evidence type="ECO:0000259" key="8">
    <source>
        <dbReference type="PROSITE" id="PS50102"/>
    </source>
</evidence>
<feature type="domain" description="RRM" evidence="8">
    <location>
        <begin position="229"/>
        <end position="304"/>
    </location>
</feature>
<organism evidence="9 10">
    <name type="scientific">Arabidopsis suecica</name>
    <name type="common">Swedish thale-cress</name>
    <name type="synonym">Cardaminopsis suecica</name>
    <dbReference type="NCBI Taxonomy" id="45249"/>
    <lineage>
        <taxon>Eukaryota</taxon>
        <taxon>Viridiplantae</taxon>
        <taxon>Streptophyta</taxon>
        <taxon>Embryophyta</taxon>
        <taxon>Tracheophyta</taxon>
        <taxon>Spermatophyta</taxon>
        <taxon>Magnoliopsida</taxon>
        <taxon>eudicotyledons</taxon>
        <taxon>Gunneridae</taxon>
        <taxon>Pentapetalae</taxon>
        <taxon>rosids</taxon>
        <taxon>malvids</taxon>
        <taxon>Brassicales</taxon>
        <taxon>Brassicaceae</taxon>
        <taxon>Camelineae</taxon>
        <taxon>Arabidopsis</taxon>
    </lineage>
</organism>
<proteinExistence type="predicted"/>
<keyword evidence="10" id="KW-1185">Reference proteome</keyword>
<evidence type="ECO:0000313" key="9">
    <source>
        <dbReference type="EMBL" id="KAG7600217.1"/>
    </source>
</evidence>
<reference evidence="9 10" key="1">
    <citation type="submission" date="2020-12" db="EMBL/GenBank/DDBJ databases">
        <title>Concerted genomic and epigenomic changes stabilize Arabidopsis allopolyploids.</title>
        <authorList>
            <person name="Chen Z."/>
        </authorList>
    </citation>
    <scope>NUCLEOTIDE SEQUENCE [LARGE SCALE GENOMIC DNA]</scope>
    <source>
        <strain evidence="9">As9502</strain>
        <tissue evidence="9">Leaf</tissue>
    </source>
</reference>
<evidence type="ECO:0000256" key="2">
    <source>
        <dbReference type="ARBA" id="ARBA00022771"/>
    </source>
</evidence>
<dbReference type="GO" id="GO:0003677">
    <property type="term" value="F:DNA binding"/>
    <property type="evidence" value="ECO:0007669"/>
    <property type="project" value="UniProtKB-KW"/>
</dbReference>
<dbReference type="Pfam" id="PF23182">
    <property type="entry name" value="PABC_AtC3H46"/>
    <property type="match status" value="1"/>
</dbReference>
<protein>
    <submittedName>
        <fullName evidence="9">RNA-binding domain superfamily</fullName>
    </submittedName>
</protein>
<keyword evidence="3" id="KW-0862">Zinc</keyword>
<dbReference type="PROSITE" id="PS50102">
    <property type="entry name" value="RRM"/>
    <property type="match status" value="1"/>
</dbReference>
<keyword evidence="1" id="KW-0479">Metal-binding</keyword>
<accession>A0A8T2CL90</accession>
<dbReference type="Pfam" id="PF00076">
    <property type="entry name" value="RRM_1"/>
    <property type="match status" value="1"/>
</dbReference>
<dbReference type="SMART" id="SM00360">
    <property type="entry name" value="RRM"/>
    <property type="match status" value="1"/>
</dbReference>
<name>A0A8T2CL90_ARASU</name>
<dbReference type="OrthoDB" id="661895at2759"/>
<sequence length="421" mass="47052">MDSGDAIATISARIRTLEPENASKIIGYFLLQDITNSDLIRLAFSTDKVLKKFCEEAKSVLGILNPNARPFNPLHQSLSQSSPRNEFLDFSRNPNPLSPSLTSNTFGYNPDFHHEGSSQQQQQQWSFSANEPGYQFLPGFGSPGGLGSPSERISQNQQQRMTPAHGSPMSNIQGSGQFGVQGGFGSPSEQQRMIAAQFMGDFGSPMSNIQGSGQFGVQGWQGKRYPASHQLYLTFPPESSFTDEDVSTYFGNFGPVVGVRIPNQERRRFGFVSFANAETVTTVLAQRNSHLIGESAVIVKPYQQKETIPQDGQQQQLNQLLERENLLHHPRLSGMDPRDQVESRFGPRMFRNRTQEMLQRSTEQADLQQGIEVQLQRRRQERSLENTRPDSLFGSTRKSGETHHQHSQSIGSPANFPPQQH</sequence>